<keyword evidence="3" id="KW-1185">Reference proteome</keyword>
<feature type="domain" description="IrrE N-terminal-like" evidence="1">
    <location>
        <begin position="80"/>
        <end position="158"/>
    </location>
</feature>
<protein>
    <recommendedName>
        <fullName evidence="1">IrrE N-terminal-like domain-containing protein</fullName>
    </recommendedName>
</protein>
<accession>A0ABX2RAW0</accession>
<dbReference type="RefSeq" id="WP_028052159.1">
    <property type="nucleotide sequence ID" value="NZ_ATYG01000015.1"/>
</dbReference>
<comment type="caution">
    <text evidence="2">The sequence shown here is derived from an EMBL/GenBank/DDBJ whole genome shotgun (WGS) entry which is preliminary data.</text>
</comment>
<reference evidence="2 3" key="1">
    <citation type="submission" date="2020-07" db="EMBL/GenBank/DDBJ databases">
        <title>Genomic Encyclopedia of Type Strains, Phase III (KMG-III): the genomes of soil and plant-associated and newly described type strains.</title>
        <authorList>
            <person name="Whitman W."/>
        </authorList>
    </citation>
    <scope>NUCLEOTIDE SEQUENCE [LARGE SCALE GENOMIC DNA]</scope>
    <source>
        <strain evidence="2 3">DSM 11255</strain>
    </source>
</reference>
<evidence type="ECO:0000313" key="3">
    <source>
        <dbReference type="Proteomes" id="UP000604066"/>
    </source>
</evidence>
<name>A0ABX2RAW0_9THEO</name>
<evidence type="ECO:0000259" key="1">
    <source>
        <dbReference type="Pfam" id="PF06114"/>
    </source>
</evidence>
<evidence type="ECO:0000313" key="2">
    <source>
        <dbReference type="EMBL" id="NYE57208.1"/>
    </source>
</evidence>
<proteinExistence type="predicted"/>
<sequence length="163" mass="19222">MNKPYVRERLVKAKARIVRKTCDYPVRIIDLEKYLERNDIPFQFEVHRELIRATVSKKENIYLMSLPAINEMLWYYALCLGHILLGHLDFTEYPAVSSNLYNKLKRTFEAEAELFAKELIVPLVYVKHEAVPPITEEKINSLQKFFQVPKTIIVERLKEIGLL</sequence>
<dbReference type="InterPro" id="IPR010359">
    <property type="entry name" value="IrrE_HExxH"/>
</dbReference>
<dbReference type="Pfam" id="PF06114">
    <property type="entry name" value="Peptidase_M78"/>
    <property type="match status" value="1"/>
</dbReference>
<gene>
    <name evidence="2" type="ORF">HDG70_000914</name>
</gene>
<organism evidence="2 3">
    <name type="scientific">Carboxydothermus ferrireducens DSM 11255</name>
    <dbReference type="NCBI Taxonomy" id="1119529"/>
    <lineage>
        <taxon>Bacteria</taxon>
        <taxon>Bacillati</taxon>
        <taxon>Bacillota</taxon>
        <taxon>Clostridia</taxon>
        <taxon>Thermoanaerobacterales</taxon>
        <taxon>Thermoanaerobacteraceae</taxon>
        <taxon>Carboxydothermus</taxon>
    </lineage>
</organism>
<dbReference type="Proteomes" id="UP000604066">
    <property type="component" value="Unassembled WGS sequence"/>
</dbReference>
<dbReference type="EMBL" id="JACCBS010000001">
    <property type="protein sequence ID" value="NYE57208.1"/>
    <property type="molecule type" value="Genomic_DNA"/>
</dbReference>